<protein>
    <submittedName>
        <fullName evidence="2">Uncharacterized protein</fullName>
    </submittedName>
</protein>
<evidence type="ECO:0000313" key="2">
    <source>
        <dbReference type="EMBL" id="JAH88130.1"/>
    </source>
</evidence>
<evidence type="ECO:0000256" key="1">
    <source>
        <dbReference type="SAM" id="MobiDB-lite"/>
    </source>
</evidence>
<reference evidence="2" key="2">
    <citation type="journal article" date="2015" name="Fish Shellfish Immunol.">
        <title>Early steps in the European eel (Anguilla anguilla)-Vibrio vulnificus interaction in the gills: Role of the RtxA13 toxin.</title>
        <authorList>
            <person name="Callol A."/>
            <person name="Pajuelo D."/>
            <person name="Ebbesson L."/>
            <person name="Teles M."/>
            <person name="MacKenzie S."/>
            <person name="Amaro C."/>
        </authorList>
    </citation>
    <scope>NUCLEOTIDE SEQUENCE</scope>
</reference>
<accession>A0A0E9WEX5</accession>
<name>A0A0E9WEX5_ANGAN</name>
<reference evidence="2" key="1">
    <citation type="submission" date="2014-11" db="EMBL/GenBank/DDBJ databases">
        <authorList>
            <person name="Amaro Gonzalez C."/>
        </authorList>
    </citation>
    <scope>NUCLEOTIDE SEQUENCE</scope>
</reference>
<organism evidence="2">
    <name type="scientific">Anguilla anguilla</name>
    <name type="common">European freshwater eel</name>
    <name type="synonym">Muraena anguilla</name>
    <dbReference type="NCBI Taxonomy" id="7936"/>
    <lineage>
        <taxon>Eukaryota</taxon>
        <taxon>Metazoa</taxon>
        <taxon>Chordata</taxon>
        <taxon>Craniata</taxon>
        <taxon>Vertebrata</taxon>
        <taxon>Euteleostomi</taxon>
        <taxon>Actinopterygii</taxon>
        <taxon>Neopterygii</taxon>
        <taxon>Teleostei</taxon>
        <taxon>Anguilliformes</taxon>
        <taxon>Anguillidae</taxon>
        <taxon>Anguilla</taxon>
    </lineage>
</organism>
<feature type="region of interest" description="Disordered" evidence="1">
    <location>
        <begin position="1"/>
        <end position="52"/>
    </location>
</feature>
<proteinExistence type="predicted"/>
<dbReference type="AlphaFoldDB" id="A0A0E9WEX5"/>
<sequence>MLMSNRHKTEYESGPTLHHLTAAKRTSNSLPDGLNQEPEIHDHTAVKSTFIK</sequence>
<dbReference type="EMBL" id="GBXM01020447">
    <property type="protein sequence ID" value="JAH88130.1"/>
    <property type="molecule type" value="Transcribed_RNA"/>
</dbReference>